<evidence type="ECO:0000256" key="3">
    <source>
        <dbReference type="ARBA" id="ARBA00022741"/>
    </source>
</evidence>
<dbReference type="RefSeq" id="WP_379839138.1">
    <property type="nucleotide sequence ID" value="NZ_JBHRYQ010000001.1"/>
</dbReference>
<comment type="similarity">
    <text evidence="1 7">Belongs to the FGGY kinase family.</text>
</comment>
<accession>A0ABV7Z1H4</accession>
<gene>
    <name evidence="10" type="ORF">ACFOOI_16545</name>
</gene>
<dbReference type="Pfam" id="PF00370">
    <property type="entry name" value="FGGY_N"/>
    <property type="match status" value="1"/>
</dbReference>
<keyword evidence="4 7" id="KW-0418">Kinase</keyword>
<name>A0ABV7Z1H4_9BACT</name>
<dbReference type="PANTHER" id="PTHR10196:SF69">
    <property type="entry name" value="GLYCEROL KINASE"/>
    <property type="match status" value="1"/>
</dbReference>
<dbReference type="SUPFAM" id="SSF53067">
    <property type="entry name" value="Actin-like ATPase domain"/>
    <property type="match status" value="2"/>
</dbReference>
<dbReference type="Proteomes" id="UP001595616">
    <property type="component" value="Unassembled WGS sequence"/>
</dbReference>
<dbReference type="NCBIfam" id="NF000756">
    <property type="entry name" value="PRK00047.1"/>
    <property type="match status" value="1"/>
</dbReference>
<proteinExistence type="inferred from homology"/>
<dbReference type="InterPro" id="IPR000577">
    <property type="entry name" value="Carb_kinase_FGGY"/>
</dbReference>
<organism evidence="10 11">
    <name type="scientific">Lacihabitans lacunae</name>
    <dbReference type="NCBI Taxonomy" id="1028214"/>
    <lineage>
        <taxon>Bacteria</taxon>
        <taxon>Pseudomonadati</taxon>
        <taxon>Bacteroidota</taxon>
        <taxon>Cytophagia</taxon>
        <taxon>Cytophagales</taxon>
        <taxon>Leadbetterellaceae</taxon>
        <taxon>Lacihabitans</taxon>
    </lineage>
</organism>
<evidence type="ECO:0000256" key="6">
    <source>
        <dbReference type="ARBA" id="ARBA00043149"/>
    </source>
</evidence>
<dbReference type="EMBL" id="JBHRYQ010000001">
    <property type="protein sequence ID" value="MFC3812273.1"/>
    <property type="molecule type" value="Genomic_DNA"/>
</dbReference>
<dbReference type="PIRSF" id="PIRSF000538">
    <property type="entry name" value="GlpK"/>
    <property type="match status" value="1"/>
</dbReference>
<keyword evidence="11" id="KW-1185">Reference proteome</keyword>
<dbReference type="InterPro" id="IPR043129">
    <property type="entry name" value="ATPase_NBD"/>
</dbReference>
<reference evidence="11" key="1">
    <citation type="journal article" date="2019" name="Int. J. Syst. Evol. Microbiol.">
        <title>The Global Catalogue of Microorganisms (GCM) 10K type strain sequencing project: providing services to taxonomists for standard genome sequencing and annotation.</title>
        <authorList>
            <consortium name="The Broad Institute Genomics Platform"/>
            <consortium name="The Broad Institute Genome Sequencing Center for Infectious Disease"/>
            <person name="Wu L."/>
            <person name="Ma J."/>
        </authorList>
    </citation>
    <scope>NUCLEOTIDE SEQUENCE [LARGE SCALE GENOMIC DNA]</scope>
    <source>
        <strain evidence="11">CECT 7956</strain>
    </source>
</reference>
<evidence type="ECO:0000259" key="9">
    <source>
        <dbReference type="Pfam" id="PF02782"/>
    </source>
</evidence>
<evidence type="ECO:0000256" key="7">
    <source>
        <dbReference type="RuleBase" id="RU003733"/>
    </source>
</evidence>
<keyword evidence="3" id="KW-0547">Nucleotide-binding</keyword>
<evidence type="ECO:0000256" key="2">
    <source>
        <dbReference type="ARBA" id="ARBA00022679"/>
    </source>
</evidence>
<dbReference type="InterPro" id="IPR018483">
    <property type="entry name" value="Carb_kinase_FGGY_CS"/>
</dbReference>
<dbReference type="CDD" id="cd07769">
    <property type="entry name" value="ASKHA_NBD_FGGY_GK"/>
    <property type="match status" value="1"/>
</dbReference>
<dbReference type="PANTHER" id="PTHR10196">
    <property type="entry name" value="SUGAR KINASE"/>
    <property type="match status" value="1"/>
</dbReference>
<feature type="domain" description="Carbohydrate kinase FGGY C-terminal" evidence="9">
    <location>
        <begin position="270"/>
        <end position="455"/>
    </location>
</feature>
<keyword evidence="2 7" id="KW-0808">Transferase</keyword>
<evidence type="ECO:0000256" key="1">
    <source>
        <dbReference type="ARBA" id="ARBA00009156"/>
    </source>
</evidence>
<evidence type="ECO:0000259" key="8">
    <source>
        <dbReference type="Pfam" id="PF00370"/>
    </source>
</evidence>
<evidence type="ECO:0000313" key="10">
    <source>
        <dbReference type="EMBL" id="MFC3812273.1"/>
    </source>
</evidence>
<evidence type="ECO:0000256" key="5">
    <source>
        <dbReference type="ARBA" id="ARBA00022840"/>
    </source>
</evidence>
<protein>
    <recommendedName>
        <fullName evidence="6">ATP:glycerol 3-phosphotransferase</fullName>
    </recommendedName>
</protein>
<dbReference type="InterPro" id="IPR018484">
    <property type="entry name" value="FGGY_N"/>
</dbReference>
<sequence>MKFVLSIDQGTSSTKTVIFDEGGNAVVKGHVNLHTDYFDNGFVEQNPEGIYQNVLDSVAKCLENFVSVDYNISDIVSCGISNQRETFILWDKAGNHLAPAVVWACKRSTTICKELIDKGQNEIIKNNTGLLIDPYFSATKLLWLLQNEDGLKEKLDNGEVFFGTVDTWILYKMTKGKSFKTDYTNAHRTLLFNINTLTWDNDILKMWGLEKLNLPEVCASSSDFGVWDVSEAFPSLSFIKQNSSIPVTSLIGDSHAAAFGEACFDAGTAKVTLGTGSSIMMNIGKKPVKSKAGMLTTICWSTEETVAYALEGAIVACGSTIEWIKNELGFFKEVSETEAMANAVTDNGGVYLIPAFSGLGAPHWQMNRKASIEGMTFGTSKNHIVRAALESIPYQIKDVVNAMGADMGGDLKSIAVNGGLTKNQFVMRFLVDLLGIPLQKQSDADISALGAAYLSGLKSGVFASIEALKELNNSRTEKIEPDLDNEKVKEFYHKWQEIIKG</sequence>
<evidence type="ECO:0000313" key="11">
    <source>
        <dbReference type="Proteomes" id="UP001595616"/>
    </source>
</evidence>
<evidence type="ECO:0000256" key="4">
    <source>
        <dbReference type="ARBA" id="ARBA00022777"/>
    </source>
</evidence>
<dbReference type="PROSITE" id="PS00933">
    <property type="entry name" value="FGGY_KINASES_1"/>
    <property type="match status" value="1"/>
</dbReference>
<dbReference type="Gene3D" id="3.30.420.40">
    <property type="match status" value="2"/>
</dbReference>
<dbReference type="GO" id="GO:0016301">
    <property type="term" value="F:kinase activity"/>
    <property type="evidence" value="ECO:0007669"/>
    <property type="project" value="UniProtKB-KW"/>
</dbReference>
<comment type="caution">
    <text evidence="10">The sequence shown here is derived from an EMBL/GenBank/DDBJ whole genome shotgun (WGS) entry which is preliminary data.</text>
</comment>
<keyword evidence="5" id="KW-0067">ATP-binding</keyword>
<dbReference type="InterPro" id="IPR018485">
    <property type="entry name" value="FGGY_C"/>
</dbReference>
<feature type="domain" description="Carbohydrate kinase FGGY N-terminal" evidence="8">
    <location>
        <begin position="4"/>
        <end position="260"/>
    </location>
</feature>
<dbReference type="PROSITE" id="PS00445">
    <property type="entry name" value="FGGY_KINASES_2"/>
    <property type="match status" value="1"/>
</dbReference>
<dbReference type="Pfam" id="PF02782">
    <property type="entry name" value="FGGY_C"/>
    <property type="match status" value="1"/>
</dbReference>